<gene>
    <name evidence="3 4" type="primary">LOC111103863</name>
</gene>
<name>A0A8B8AR61_CRAVI</name>
<feature type="compositionally biased region" description="Polar residues" evidence="1">
    <location>
        <begin position="38"/>
        <end position="57"/>
    </location>
</feature>
<keyword evidence="2" id="KW-1185">Reference proteome</keyword>
<proteinExistence type="predicted"/>
<dbReference type="Proteomes" id="UP000694844">
    <property type="component" value="Chromosome 7"/>
</dbReference>
<evidence type="ECO:0000313" key="3">
    <source>
        <dbReference type="RefSeq" id="XP_022293128.1"/>
    </source>
</evidence>
<evidence type="ECO:0000256" key="1">
    <source>
        <dbReference type="SAM" id="MobiDB-lite"/>
    </source>
</evidence>
<evidence type="ECO:0000313" key="2">
    <source>
        <dbReference type="Proteomes" id="UP000694844"/>
    </source>
</evidence>
<organism evidence="2 3">
    <name type="scientific">Crassostrea virginica</name>
    <name type="common">Eastern oyster</name>
    <dbReference type="NCBI Taxonomy" id="6565"/>
    <lineage>
        <taxon>Eukaryota</taxon>
        <taxon>Metazoa</taxon>
        <taxon>Spiralia</taxon>
        <taxon>Lophotrochozoa</taxon>
        <taxon>Mollusca</taxon>
        <taxon>Bivalvia</taxon>
        <taxon>Autobranchia</taxon>
        <taxon>Pteriomorphia</taxon>
        <taxon>Ostreida</taxon>
        <taxon>Ostreoidea</taxon>
        <taxon>Ostreidae</taxon>
        <taxon>Crassostrea</taxon>
    </lineage>
</organism>
<accession>A0A8B8AR61</accession>
<dbReference type="RefSeq" id="XP_022293128.1">
    <property type="nucleotide sequence ID" value="XM_022437420.1"/>
</dbReference>
<dbReference type="AlphaFoldDB" id="A0A8B8AR61"/>
<evidence type="ECO:0000313" key="4">
    <source>
        <dbReference type="RefSeq" id="XP_022293129.1"/>
    </source>
</evidence>
<dbReference type="KEGG" id="cvn:111103863"/>
<dbReference type="RefSeq" id="XP_022293129.1">
    <property type="nucleotide sequence ID" value="XM_022437421.1"/>
</dbReference>
<dbReference type="OrthoDB" id="6158511at2759"/>
<dbReference type="GeneID" id="111103863"/>
<sequence length="343" mass="39710">MMSQNRRTFVSPRHKLHLPNISFGITHTGVVNTRRKTPSPTGKSPRDSGSNSQTSTRRNPKVFQESPRNIESFPPHSPSPHLRQIKTWSMNADRRQTPAGNSPRGSPDNREVGLYNPRLNDMFVLLSQREDSIALPPQDGPRGGQLQTVDQDKVREKQYVWEDQYKQPIVSRFERDELYIPSVYSKYFACRECRTAYVAKMFTKQYIRRNHRYPKCFKPSNDEKERRHFCDVLGKRFCACCMERENRKFSRSLEQLPKKPTDYSNRGTPQIPPLKPQLKLPLKLPEYTNLGTLQQPLQRLGDVTQNSEPVLPPELSLTDLTHQSHAGQKPRKVIGIDLRFATM</sequence>
<feature type="region of interest" description="Disordered" evidence="1">
    <location>
        <begin position="27"/>
        <end position="83"/>
    </location>
</feature>
<protein>
    <submittedName>
        <fullName evidence="3 4">Uncharacterized protein LOC111103863</fullName>
    </submittedName>
</protein>
<reference evidence="3 4" key="1">
    <citation type="submission" date="2025-04" db="UniProtKB">
        <authorList>
            <consortium name="RefSeq"/>
        </authorList>
    </citation>
    <scope>IDENTIFICATION</scope>
    <source>
        <tissue evidence="3 4">Whole sample</tissue>
    </source>
</reference>